<proteinExistence type="predicted"/>
<feature type="compositionally biased region" description="Basic and acidic residues" evidence="1">
    <location>
        <begin position="210"/>
        <end position="230"/>
    </location>
</feature>
<feature type="region of interest" description="Disordered" evidence="1">
    <location>
        <begin position="210"/>
        <end position="280"/>
    </location>
</feature>
<accession>A0A2D3VE68</accession>
<reference evidence="3 4" key="1">
    <citation type="submission" date="2016-03" db="EMBL/GenBank/DDBJ databases">
        <authorList>
            <person name="Ploux O."/>
        </authorList>
    </citation>
    <scope>NUCLEOTIDE SEQUENCE [LARGE SCALE GENOMIC DNA]</scope>
    <source>
        <strain evidence="3 4">URUG2</strain>
    </source>
</reference>
<evidence type="ECO:0000313" key="4">
    <source>
        <dbReference type="Proteomes" id="UP000225277"/>
    </source>
</evidence>
<dbReference type="GeneID" id="35606179"/>
<protein>
    <recommendedName>
        <fullName evidence="2">DUF7918 domain-containing protein</fullName>
    </recommendedName>
</protein>
<dbReference type="EMBL" id="FJUY01000027">
    <property type="protein sequence ID" value="CZT25420.1"/>
    <property type="molecule type" value="Genomic_DNA"/>
</dbReference>
<dbReference type="RefSeq" id="XP_023632143.1">
    <property type="nucleotide sequence ID" value="XM_023776375.1"/>
</dbReference>
<dbReference type="Pfam" id="PF25534">
    <property type="entry name" value="DUF7918"/>
    <property type="match status" value="1"/>
</dbReference>
<feature type="domain" description="DUF7918" evidence="2">
    <location>
        <begin position="65"/>
        <end position="185"/>
    </location>
</feature>
<evidence type="ECO:0000256" key="1">
    <source>
        <dbReference type="SAM" id="MobiDB-lite"/>
    </source>
</evidence>
<dbReference type="InterPro" id="IPR057678">
    <property type="entry name" value="DUF7918"/>
</dbReference>
<sequence length="280" mass="31292">MATSFASSYFFPTFFHYPSTPPISHETTFRDLFDIDIIITTYTFAKQVFHISIDGVHLMSPVFAGSGAFVHGGLYFVALDTADESLNLPDEDDRVQKLGVIMVKMHHGKHLGVTPMLPNAAEAEEMDGDINVFSEKALKGRGASTNQYVHRSNIDFVNGKTADATFILRYRSLECLKSLLIVERTPPPVPLEERDFDSLSLEELRQYHKNTQERARAEKAAKESHVKIKPEDDDLNPGPRKKSRPNTGSIQLELDETGNGFREVSKAGSSSARSKFIQID</sequence>
<gene>
    <name evidence="3" type="ORF">RCC_11152</name>
</gene>
<dbReference type="AlphaFoldDB" id="A0A2D3VE68"/>
<evidence type="ECO:0000259" key="2">
    <source>
        <dbReference type="Pfam" id="PF25534"/>
    </source>
</evidence>
<name>A0A2D3VE68_9PEZI</name>
<keyword evidence="4" id="KW-1185">Reference proteome</keyword>
<dbReference type="STRING" id="112498.A0A2D3VE68"/>
<evidence type="ECO:0000313" key="3">
    <source>
        <dbReference type="EMBL" id="CZT25420.1"/>
    </source>
</evidence>
<dbReference type="Proteomes" id="UP000225277">
    <property type="component" value="Unassembled WGS sequence"/>
</dbReference>
<organism evidence="3 4">
    <name type="scientific">Ramularia collo-cygni</name>
    <dbReference type="NCBI Taxonomy" id="112498"/>
    <lineage>
        <taxon>Eukaryota</taxon>
        <taxon>Fungi</taxon>
        <taxon>Dikarya</taxon>
        <taxon>Ascomycota</taxon>
        <taxon>Pezizomycotina</taxon>
        <taxon>Dothideomycetes</taxon>
        <taxon>Dothideomycetidae</taxon>
        <taxon>Mycosphaerellales</taxon>
        <taxon>Mycosphaerellaceae</taxon>
        <taxon>Ramularia</taxon>
    </lineage>
</organism>
<dbReference type="OrthoDB" id="3364132at2759"/>